<keyword evidence="7" id="KW-1185">Reference proteome</keyword>
<dbReference type="Pfam" id="PF10503">
    <property type="entry name" value="Esterase_PHB"/>
    <property type="match status" value="1"/>
</dbReference>
<dbReference type="EMBL" id="JBHSCX010000001">
    <property type="protein sequence ID" value="MFC4360842.1"/>
    <property type="molecule type" value="Genomic_DNA"/>
</dbReference>
<dbReference type="Gene3D" id="3.40.50.1820">
    <property type="entry name" value="alpha/beta hydrolase"/>
    <property type="match status" value="1"/>
</dbReference>
<sequence>MKISFGKFILPIGLAMSAICTSAFAGSWQNNASIGGFSKVHIYTPDTVSSIGQGKGLLIVLHGCTQSIDAFKTAKLETAAEAYGLVIAVPDAMNKSGFSCWHYWDSTKSRSHKDYKNLISLATTMSGDSSRNIDSNQVYIAGLSSGAAFANTTACLAPDVFAGMGISAGPSIGTSSSGAISTCESANVTSRCNSYAGSYASHFTTQITSIAHGDADTTVNTCYNQQNASGMAGVYGVSQLSGSQVISEGSRSADQTLWADGRVSMLWLNGLDHAWSGGAGASGSYIGSASINYASYLGEFFKTNNKRVSRNQAPTVSNLVTSSSQDWILVDGDAQDTETSVSSVNIEFKQLGSTAATINVQTQVDGSGHFSLSRNGFADGLYNVSVTATDTEGAASAVAQKTQRVGPEPVATAPTLQNITAQVNGQCAIVSGEVFDINNNLAQVQVAFIQQNINATVSGTNFSAQACGLAGGAQNATVTASDTGGLSSQASVSFTIDAGSTGDYNFHINAGHITWGSGYSACYLAFSTNPFTMRETSAGSNQCKWVADGQASCVGPAQTCSGTSTPADTDGDGVADSADNCPLIANANQQDNDGDGLGNVCDSTPNGEQQPTDSDGDGVADAQDNCPAIANSNQLDSDSDGLGDACDSTPNGDFQCTQTTSSNYAHVQANRATTSGGYVYAKGSGTNIGLYNIFVSKTLAQTSSGFYILGSCPN</sequence>
<keyword evidence="3" id="KW-0106">Calcium</keyword>
<dbReference type="RefSeq" id="WP_290264750.1">
    <property type="nucleotide sequence ID" value="NZ_JAUFQG010000006.1"/>
</dbReference>
<feature type="region of interest" description="Disordered" evidence="4">
    <location>
        <begin position="564"/>
        <end position="646"/>
    </location>
</feature>
<evidence type="ECO:0000256" key="1">
    <source>
        <dbReference type="ARBA" id="ARBA00022729"/>
    </source>
</evidence>
<feature type="signal peptide" evidence="5">
    <location>
        <begin position="1"/>
        <end position="25"/>
    </location>
</feature>
<dbReference type="Gene3D" id="4.10.1080.10">
    <property type="entry name" value="TSP type-3 repeat"/>
    <property type="match status" value="1"/>
</dbReference>
<evidence type="ECO:0000313" key="6">
    <source>
        <dbReference type="EMBL" id="MFC4360842.1"/>
    </source>
</evidence>
<proteinExistence type="predicted"/>
<dbReference type="Proteomes" id="UP001595840">
    <property type="component" value="Unassembled WGS sequence"/>
</dbReference>
<accession>A0ABV8V121</accession>
<reference evidence="7" key="1">
    <citation type="journal article" date="2019" name="Int. J. Syst. Evol. Microbiol.">
        <title>The Global Catalogue of Microorganisms (GCM) 10K type strain sequencing project: providing services to taxonomists for standard genome sequencing and annotation.</title>
        <authorList>
            <consortium name="The Broad Institute Genomics Platform"/>
            <consortium name="The Broad Institute Genome Sequencing Center for Infectious Disease"/>
            <person name="Wu L."/>
            <person name="Ma J."/>
        </authorList>
    </citation>
    <scope>NUCLEOTIDE SEQUENCE [LARGE SCALE GENOMIC DNA]</scope>
    <source>
        <strain evidence="7">CECT 8570</strain>
    </source>
</reference>
<protein>
    <submittedName>
        <fullName evidence="6">PHB depolymerase family esterase</fullName>
    </submittedName>
</protein>
<dbReference type="InterPro" id="IPR010126">
    <property type="entry name" value="Esterase_phb"/>
</dbReference>
<feature type="chain" id="PRO_5047460575" evidence="5">
    <location>
        <begin position="26"/>
        <end position="714"/>
    </location>
</feature>
<dbReference type="Pfam" id="PF02412">
    <property type="entry name" value="TSP_3"/>
    <property type="match status" value="2"/>
</dbReference>
<dbReference type="PANTHER" id="PTHR10199:SF100">
    <property type="entry name" value="THROMBOSPONDIN, ISOFORM A"/>
    <property type="match status" value="1"/>
</dbReference>
<comment type="caution">
    <text evidence="6">The sequence shown here is derived from an EMBL/GenBank/DDBJ whole genome shotgun (WGS) entry which is preliminary data.</text>
</comment>
<evidence type="ECO:0000256" key="2">
    <source>
        <dbReference type="ARBA" id="ARBA00022801"/>
    </source>
</evidence>
<dbReference type="SUPFAM" id="SSF53474">
    <property type="entry name" value="alpha/beta-Hydrolases"/>
    <property type="match status" value="2"/>
</dbReference>
<dbReference type="InterPro" id="IPR029058">
    <property type="entry name" value="AB_hydrolase_fold"/>
</dbReference>
<gene>
    <name evidence="6" type="ORF">ACFOX3_00940</name>
</gene>
<evidence type="ECO:0000256" key="5">
    <source>
        <dbReference type="SAM" id="SignalP"/>
    </source>
</evidence>
<keyword evidence="1 5" id="KW-0732">Signal</keyword>
<dbReference type="NCBIfam" id="TIGR01840">
    <property type="entry name" value="esterase_phb"/>
    <property type="match status" value="1"/>
</dbReference>
<dbReference type="InterPro" id="IPR028974">
    <property type="entry name" value="TSP_type-3_rpt"/>
</dbReference>
<dbReference type="InterPro" id="IPR003367">
    <property type="entry name" value="Thrombospondin_3-like_rpt"/>
</dbReference>
<feature type="compositionally biased region" description="Polar residues" evidence="4">
    <location>
        <begin position="601"/>
        <end position="613"/>
    </location>
</feature>
<name>A0ABV8V121_9GAMM</name>
<evidence type="ECO:0000313" key="7">
    <source>
        <dbReference type="Proteomes" id="UP001595840"/>
    </source>
</evidence>
<evidence type="ECO:0000256" key="4">
    <source>
        <dbReference type="SAM" id="MobiDB-lite"/>
    </source>
</evidence>
<keyword evidence="2" id="KW-0378">Hydrolase</keyword>
<dbReference type="SUPFAM" id="SSF103647">
    <property type="entry name" value="TSP type-3 repeat"/>
    <property type="match status" value="1"/>
</dbReference>
<dbReference type="PANTHER" id="PTHR10199">
    <property type="entry name" value="THROMBOSPONDIN"/>
    <property type="match status" value="1"/>
</dbReference>
<evidence type="ECO:0000256" key="3">
    <source>
        <dbReference type="ARBA" id="ARBA00022837"/>
    </source>
</evidence>
<organism evidence="6 7">
    <name type="scientific">Simiduia curdlanivorans</name>
    <dbReference type="NCBI Taxonomy" id="1492769"/>
    <lineage>
        <taxon>Bacteria</taxon>
        <taxon>Pseudomonadati</taxon>
        <taxon>Pseudomonadota</taxon>
        <taxon>Gammaproteobacteria</taxon>
        <taxon>Cellvibrionales</taxon>
        <taxon>Cellvibrionaceae</taxon>
        <taxon>Simiduia</taxon>
    </lineage>
</organism>